<dbReference type="InterPro" id="IPR036942">
    <property type="entry name" value="Beta-barrel_TonB_sf"/>
</dbReference>
<reference evidence="8" key="1">
    <citation type="journal article" date="2019" name="Int. J. Syst. Evol. Microbiol.">
        <title>The Global Catalogue of Microorganisms (GCM) 10K type strain sequencing project: providing services to taxonomists for standard genome sequencing and annotation.</title>
        <authorList>
            <consortium name="The Broad Institute Genomics Platform"/>
            <consortium name="The Broad Institute Genome Sequencing Center for Infectious Disease"/>
            <person name="Wu L."/>
            <person name="Ma J."/>
        </authorList>
    </citation>
    <scope>NUCLEOTIDE SEQUENCE [LARGE SCALE GENOMIC DNA]</scope>
    <source>
        <strain evidence="8">KCTC 23299</strain>
    </source>
</reference>
<dbReference type="Gene3D" id="2.40.170.20">
    <property type="entry name" value="TonB-dependent receptor, beta-barrel domain"/>
    <property type="match status" value="1"/>
</dbReference>
<dbReference type="InterPro" id="IPR037066">
    <property type="entry name" value="Plug_dom_sf"/>
</dbReference>
<dbReference type="InterPro" id="IPR013784">
    <property type="entry name" value="Carb-bd-like_fold"/>
</dbReference>
<dbReference type="Pfam" id="PF13620">
    <property type="entry name" value="CarboxypepD_reg"/>
    <property type="match status" value="1"/>
</dbReference>
<evidence type="ECO:0000256" key="1">
    <source>
        <dbReference type="ARBA" id="ARBA00004442"/>
    </source>
</evidence>
<feature type="signal peptide" evidence="5">
    <location>
        <begin position="1"/>
        <end position="21"/>
    </location>
</feature>
<keyword evidence="8" id="KW-1185">Reference proteome</keyword>
<dbReference type="SUPFAM" id="SSF56935">
    <property type="entry name" value="Porins"/>
    <property type="match status" value="1"/>
</dbReference>
<sequence>MKKLQLLVLLAVILCISNVYGQAPAGKIQGIIKDAEANSLPAASVTLKKAKDSSVVKIEVADKNGAYAFENLPFDTYFLSVSAVGFQGSNTGLITLTGSALNHTVPAISMNPEAKAVGGVTVTSRKPLVEAKPGMMVVNVDASPTNAGLNALELLEKSPGITVDNDGNISLKGKQGVLVLIDGKPTYMSSADLAAFLKNMQANNIQSVEIMTNPPAKYDAAGNSGIINIKTKKNIVKGMNGSVGLGYTQGVYPRGFANLNLNYRNDKFNLFGSYNPYRFAGFNELNIQRTIFKTDKVTPEAFADQISHNKYWGFGQNFKVGLDYSIKKDEIIGVLVNVNLNDNDEKSRSDLNMLNSGKQLDSRFKSAGTEGRKFLGVTTNLNYKKTLNKEGREFSADADYAFYDSRNNNTLYTNVVDFVRDTVSNTWLETKMPSKINIYSFKADYVHPFTNKWKLETGLKSSWVNTDNVADYIRKDAHEWMPDDRSNAFDYKENINAAYGSLSGEVNKWSISAGLRLEHTNAKGKQAVGDSSFKRNYVNLFPNVGVGYNFNENNQLNLAYGRRIERPSYDNLNPFVFFLDSLTYNQGNPYLKPQITDNIELSHTFLKFITTTVNYSVTNDVIAEMLKQEGRKTFQTRENVAKLSQIGIAVMVNTPIKKWWTISTYLNAYNNHFEGFYNGDPIDIQMTTFMGNMSNSFNLGNGWNAELSGWYRSKGTEGLLVLNDLWAMNAGVSKQVLKKKGTIRLSVRDMFYTQKVSGHVLYSDIDVNLSNVRDTRQVSIGFTYRFGKTNIAQARQRKSGASDEQNRVGGGGGQN</sequence>
<dbReference type="EMBL" id="JBHUOZ010000003">
    <property type="protein sequence ID" value="MFD2920740.1"/>
    <property type="molecule type" value="Genomic_DNA"/>
</dbReference>
<dbReference type="PANTHER" id="PTHR40980">
    <property type="entry name" value="PLUG DOMAIN-CONTAINING PROTEIN"/>
    <property type="match status" value="1"/>
</dbReference>
<keyword evidence="3" id="KW-0998">Cell outer membrane</keyword>
<evidence type="ECO:0000313" key="7">
    <source>
        <dbReference type="EMBL" id="MFD2920740.1"/>
    </source>
</evidence>
<organism evidence="7 8">
    <name type="scientific">Terrimonas rubra</name>
    <dbReference type="NCBI Taxonomy" id="1035890"/>
    <lineage>
        <taxon>Bacteria</taxon>
        <taxon>Pseudomonadati</taxon>
        <taxon>Bacteroidota</taxon>
        <taxon>Chitinophagia</taxon>
        <taxon>Chitinophagales</taxon>
        <taxon>Chitinophagaceae</taxon>
        <taxon>Terrimonas</taxon>
    </lineage>
</organism>
<evidence type="ECO:0000256" key="3">
    <source>
        <dbReference type="ARBA" id="ARBA00023237"/>
    </source>
</evidence>
<evidence type="ECO:0000256" key="4">
    <source>
        <dbReference type="SAM" id="MobiDB-lite"/>
    </source>
</evidence>
<dbReference type="Gene3D" id="2.60.40.1120">
    <property type="entry name" value="Carboxypeptidase-like, regulatory domain"/>
    <property type="match status" value="1"/>
</dbReference>
<keyword evidence="5" id="KW-0732">Signal</keyword>
<keyword evidence="2" id="KW-0472">Membrane</keyword>
<keyword evidence="7" id="KW-0675">Receptor</keyword>
<proteinExistence type="predicted"/>
<dbReference type="SUPFAM" id="SSF49452">
    <property type="entry name" value="Starch-binding domain-like"/>
    <property type="match status" value="1"/>
</dbReference>
<dbReference type="Gene3D" id="2.170.130.10">
    <property type="entry name" value="TonB-dependent receptor, plug domain"/>
    <property type="match status" value="1"/>
</dbReference>
<feature type="domain" description="Outer membrane protein beta-barrel" evidence="6">
    <location>
        <begin position="385"/>
        <end position="784"/>
    </location>
</feature>
<dbReference type="RefSeq" id="WP_386099678.1">
    <property type="nucleotide sequence ID" value="NZ_JBHUOZ010000003.1"/>
</dbReference>
<gene>
    <name evidence="7" type="ORF">ACFS6H_13530</name>
</gene>
<comment type="subcellular location">
    <subcellularLocation>
        <location evidence="1">Cell outer membrane</location>
    </subcellularLocation>
</comment>
<evidence type="ECO:0000313" key="8">
    <source>
        <dbReference type="Proteomes" id="UP001597511"/>
    </source>
</evidence>
<dbReference type="Pfam" id="PF14905">
    <property type="entry name" value="OMP_b-brl_3"/>
    <property type="match status" value="1"/>
</dbReference>
<feature type="chain" id="PRO_5046519825" evidence="5">
    <location>
        <begin position="22"/>
        <end position="815"/>
    </location>
</feature>
<evidence type="ECO:0000259" key="6">
    <source>
        <dbReference type="Pfam" id="PF14905"/>
    </source>
</evidence>
<name>A0ABW6A8D1_9BACT</name>
<evidence type="ECO:0000256" key="5">
    <source>
        <dbReference type="SAM" id="SignalP"/>
    </source>
</evidence>
<dbReference type="Proteomes" id="UP001597511">
    <property type="component" value="Unassembled WGS sequence"/>
</dbReference>
<protein>
    <submittedName>
        <fullName evidence="7">TonB-dependent receptor domain-containing protein</fullName>
    </submittedName>
</protein>
<comment type="caution">
    <text evidence="7">The sequence shown here is derived from an EMBL/GenBank/DDBJ whole genome shotgun (WGS) entry which is preliminary data.</text>
</comment>
<dbReference type="InterPro" id="IPR041700">
    <property type="entry name" value="OMP_b-brl_3"/>
</dbReference>
<evidence type="ECO:0000256" key="2">
    <source>
        <dbReference type="ARBA" id="ARBA00023136"/>
    </source>
</evidence>
<dbReference type="PANTHER" id="PTHR40980:SF4">
    <property type="entry name" value="TONB-DEPENDENT RECEPTOR-LIKE BETA-BARREL DOMAIN-CONTAINING PROTEIN"/>
    <property type="match status" value="1"/>
</dbReference>
<accession>A0ABW6A8D1</accession>
<feature type="region of interest" description="Disordered" evidence="4">
    <location>
        <begin position="795"/>
        <end position="815"/>
    </location>
</feature>